<evidence type="ECO:0000256" key="1">
    <source>
        <dbReference type="ARBA" id="ARBA00023239"/>
    </source>
</evidence>
<reference evidence="3 4" key="1">
    <citation type="submission" date="2016-10" db="EMBL/GenBank/DDBJ databases">
        <authorList>
            <person name="de Groot N.N."/>
        </authorList>
    </citation>
    <scope>NUCLEOTIDE SEQUENCE [LARGE SCALE GENOMIC DNA]</scope>
    <source>
        <strain evidence="3 4">DSM 21800</strain>
    </source>
</reference>
<dbReference type="RefSeq" id="WP_091528418.1">
    <property type="nucleotide sequence ID" value="NZ_LT629772.1"/>
</dbReference>
<dbReference type="PANTHER" id="PTHR21240">
    <property type="entry name" value="2-AMINO-3-CARBOXYLMUCONATE-6-SEMIALDEHYDE DECARBOXYLASE"/>
    <property type="match status" value="1"/>
</dbReference>
<evidence type="ECO:0000259" key="2">
    <source>
        <dbReference type="Pfam" id="PF04909"/>
    </source>
</evidence>
<dbReference type="InterPro" id="IPR032465">
    <property type="entry name" value="ACMSD"/>
</dbReference>
<dbReference type="Pfam" id="PF04909">
    <property type="entry name" value="Amidohydro_2"/>
    <property type="match status" value="1"/>
</dbReference>
<dbReference type="InterPro" id="IPR032466">
    <property type="entry name" value="Metal_Hydrolase"/>
</dbReference>
<evidence type="ECO:0000313" key="3">
    <source>
        <dbReference type="EMBL" id="SDT27481.1"/>
    </source>
</evidence>
<feature type="domain" description="Amidohydrolase-related" evidence="2">
    <location>
        <begin position="2"/>
        <end position="250"/>
    </location>
</feature>
<dbReference type="GO" id="GO:0016787">
    <property type="term" value="F:hydrolase activity"/>
    <property type="evidence" value="ECO:0007669"/>
    <property type="project" value="InterPro"/>
</dbReference>
<proteinExistence type="predicted"/>
<dbReference type="SUPFAM" id="SSF51556">
    <property type="entry name" value="Metallo-dependent hydrolases"/>
    <property type="match status" value="1"/>
</dbReference>
<organism evidence="3 4">
    <name type="scientific">Microlunatus soli</name>
    <dbReference type="NCBI Taxonomy" id="630515"/>
    <lineage>
        <taxon>Bacteria</taxon>
        <taxon>Bacillati</taxon>
        <taxon>Actinomycetota</taxon>
        <taxon>Actinomycetes</taxon>
        <taxon>Propionibacteriales</taxon>
        <taxon>Propionibacteriaceae</taxon>
        <taxon>Microlunatus</taxon>
    </lineage>
</organism>
<dbReference type="AlphaFoldDB" id="A0A1H1Z182"/>
<dbReference type="OrthoDB" id="1407586at2"/>
<dbReference type="GO" id="GO:0016831">
    <property type="term" value="F:carboxy-lyase activity"/>
    <property type="evidence" value="ECO:0007669"/>
    <property type="project" value="InterPro"/>
</dbReference>
<keyword evidence="1" id="KW-0456">Lyase</keyword>
<sequence>MIDFHTHTPAWRTATWLGGASFGADEFVDFMDGAGIERAVVLSHDGLFNSTPEANEELAAFVAAYPDRLIGFGSYNPRRPEAVQQTRRSFADLGLRGLKLHPWLQGFSMHELALDPLMEIVAEHHGVLLCHDGTPPYSTAGQIAALARRHPDVPVVLGHAGLHDLWREALAFTQDTDNLYICICGTPPYAARRIAAEAPAGKVLFGTDAGLSDKASQDYAVARIREIDGWGITDDQRQAMLIDNPRRLLERMS</sequence>
<dbReference type="Gene3D" id="3.20.20.140">
    <property type="entry name" value="Metal-dependent hydrolases"/>
    <property type="match status" value="1"/>
</dbReference>
<name>A0A1H1Z182_9ACTN</name>
<dbReference type="STRING" id="630515.SAMN04489812_4916"/>
<gene>
    <name evidence="3" type="ORF">SAMN04489812_4916</name>
</gene>
<dbReference type="EMBL" id="LT629772">
    <property type="protein sequence ID" value="SDT27481.1"/>
    <property type="molecule type" value="Genomic_DNA"/>
</dbReference>
<accession>A0A1H1Z182</accession>
<dbReference type="InterPro" id="IPR006680">
    <property type="entry name" value="Amidohydro-rel"/>
</dbReference>
<keyword evidence="4" id="KW-1185">Reference proteome</keyword>
<dbReference type="Proteomes" id="UP000199103">
    <property type="component" value="Chromosome I"/>
</dbReference>
<evidence type="ECO:0000313" key="4">
    <source>
        <dbReference type="Proteomes" id="UP000199103"/>
    </source>
</evidence>
<protein>
    <recommendedName>
        <fullName evidence="2">Amidohydrolase-related domain-containing protein</fullName>
    </recommendedName>
</protein>